<keyword evidence="3 6" id="KW-0547">Nucleotide-binding</keyword>
<evidence type="ECO:0000259" key="9">
    <source>
        <dbReference type="Pfam" id="PF13089"/>
    </source>
</evidence>
<dbReference type="InterPro" id="IPR025200">
    <property type="entry name" value="PPK_C_dom2"/>
</dbReference>
<organism evidence="12 13">
    <name type="scientific">Dorea longicatena</name>
    <dbReference type="NCBI Taxonomy" id="88431"/>
    <lineage>
        <taxon>Bacteria</taxon>
        <taxon>Bacillati</taxon>
        <taxon>Bacillota</taxon>
        <taxon>Clostridia</taxon>
        <taxon>Lachnospirales</taxon>
        <taxon>Lachnospiraceae</taxon>
        <taxon>Dorea</taxon>
    </lineage>
</organism>
<sequence>MDRELLNYTQNRELSWLRFDQRVLEEARDKSVPLLERMKFVAIFTSNLDEFFMIRVGSLYDMVQTDEKHRDSRSGMTPQEQLDAIYEAVAPLYKERDKTYTEIKKELSPYGICGLDFKELEADEKKYVKKYFKEQILPVLSPQIVDSSHPFPHLLNKDIYVTASLNKKEQMLGIVPVPTYVSDILMLPGHDIRYIRMEKVIMEYLHLVFDQYEVSDPNYICVTRNADVSPNDEALEVTDDFRKLMQNTLHKRRRMAVVRLETAEKLSAKMQEYFCEKFKITPAQIFRTKMPMKLDYMFSIAGNLPESMKRSLVYEPFSPQKSAHVQEGSMLKQVKKQDILLFYPYESMDPFLKLIKDASADPNVMTIKITIYRLAKKARLVEYLCAAAENGKEVTVLIELRARFDEQNNIDWSERLEEAGCRVIYGFDGYKVHSKICLITYRNRNEIQYITQVGTGNYNEKTAAMYTDLSLMTADPRIGQDAAEFFKNMSIGNLQGSYQYLIVSPVSLKSSILQMMDEEIQKGKDGRIVMKMNSVTDVDFIRKVSEASCAGVRVDLIVRGICCILPGVPEYTENVRVMSVVGRYLEHPRIFSFGTGKEQKIYIGSADMMTRNTEKRVEVACPVLDEQIRRQINHDLKVMLSDNVKARVMQKDGTYTKRKLKDESSGKMIDSQAVFMEEALKAAEEVQKKEQAKAQKKSGGFATNLVRKILHMLHK</sequence>
<dbReference type="GO" id="GO:0046872">
    <property type="term" value="F:metal ion binding"/>
    <property type="evidence" value="ECO:0007669"/>
    <property type="project" value="UniProtKB-KW"/>
</dbReference>
<name>A0A6L8RWN3_9FIRM</name>
<keyword evidence="6" id="KW-0460">Magnesium</keyword>
<feature type="binding site" evidence="6">
    <location>
        <position position="587"/>
    </location>
    <ligand>
        <name>ATP</name>
        <dbReference type="ChEBI" id="CHEBI:30616"/>
    </ligand>
</feature>
<keyword evidence="1 6" id="KW-0597">Phosphoprotein</keyword>
<comment type="similarity">
    <text evidence="6 7">Belongs to the polyphosphate kinase 1 (PPK1) family.</text>
</comment>
<dbReference type="SUPFAM" id="SSF143724">
    <property type="entry name" value="PHP14-like"/>
    <property type="match status" value="1"/>
</dbReference>
<comment type="PTM">
    <text evidence="6 7">An intermediate of this reaction is the autophosphorylated ppk in which a phosphate is covalently linked to a histidine residue through a N-P bond.</text>
</comment>
<dbReference type="InterPro" id="IPR003414">
    <property type="entry name" value="PP_kinase"/>
</dbReference>
<feature type="domain" description="Polyphosphate kinase middle" evidence="8">
    <location>
        <begin position="124"/>
        <end position="299"/>
    </location>
</feature>
<dbReference type="InterPro" id="IPR041108">
    <property type="entry name" value="PP_kinase_C_1"/>
</dbReference>
<evidence type="ECO:0000256" key="3">
    <source>
        <dbReference type="ARBA" id="ARBA00022741"/>
    </source>
</evidence>
<keyword evidence="2 6" id="KW-0808">Transferase</keyword>
<dbReference type="AlphaFoldDB" id="A0A6L8RWN3"/>
<dbReference type="NCBIfam" id="TIGR03705">
    <property type="entry name" value="poly_P_kin"/>
    <property type="match status" value="1"/>
</dbReference>
<reference evidence="12 13" key="1">
    <citation type="journal article" date="2019" name="Nat. Med.">
        <title>A library of human gut bacterial isolates paired with longitudinal multiomics data enables mechanistic microbiome research.</title>
        <authorList>
            <person name="Poyet M."/>
            <person name="Groussin M."/>
            <person name="Gibbons S.M."/>
            <person name="Avila-Pacheco J."/>
            <person name="Jiang X."/>
            <person name="Kearney S.M."/>
            <person name="Perrotta A.R."/>
            <person name="Berdy B."/>
            <person name="Zhao S."/>
            <person name="Lieberman T.D."/>
            <person name="Swanson P.K."/>
            <person name="Smith M."/>
            <person name="Roesemann S."/>
            <person name="Alexander J.E."/>
            <person name="Rich S.A."/>
            <person name="Livny J."/>
            <person name="Vlamakis H."/>
            <person name="Clish C."/>
            <person name="Bullock K."/>
            <person name="Deik A."/>
            <person name="Scott J."/>
            <person name="Pierce K.A."/>
            <person name="Xavier R.J."/>
            <person name="Alm E.J."/>
        </authorList>
    </citation>
    <scope>NUCLEOTIDE SEQUENCE [LARGE SCALE GENOMIC DNA]</scope>
    <source>
        <strain evidence="12 13">BIOML-A6</strain>
    </source>
</reference>
<dbReference type="EC" id="2.7.4.1" evidence="6 7"/>
<dbReference type="EMBL" id="WWSC01000003">
    <property type="protein sequence ID" value="MZK40733.1"/>
    <property type="molecule type" value="Genomic_DNA"/>
</dbReference>
<evidence type="ECO:0000313" key="12">
    <source>
        <dbReference type="EMBL" id="MZK40733.1"/>
    </source>
</evidence>
<dbReference type="Pfam" id="PF02503">
    <property type="entry name" value="PP_kinase"/>
    <property type="match status" value="1"/>
</dbReference>
<evidence type="ECO:0000256" key="7">
    <source>
        <dbReference type="RuleBase" id="RU003800"/>
    </source>
</evidence>
<comment type="cofactor">
    <cofactor evidence="6">
        <name>Mg(2+)</name>
        <dbReference type="ChEBI" id="CHEBI:18420"/>
    </cofactor>
</comment>
<keyword evidence="4 6" id="KW-0418">Kinase</keyword>
<dbReference type="Proteomes" id="UP000472916">
    <property type="component" value="Unassembled WGS sequence"/>
</dbReference>
<feature type="binding site" evidence="6">
    <location>
        <position position="559"/>
    </location>
    <ligand>
        <name>ATP</name>
        <dbReference type="ChEBI" id="CHEBI:30616"/>
    </ligand>
</feature>
<dbReference type="Gene3D" id="3.30.870.10">
    <property type="entry name" value="Endonuclease Chain A"/>
    <property type="match status" value="2"/>
</dbReference>
<dbReference type="SUPFAM" id="SSF56024">
    <property type="entry name" value="Phospholipase D/nuclease"/>
    <property type="match status" value="2"/>
</dbReference>
<dbReference type="NCBIfam" id="NF003917">
    <property type="entry name" value="PRK05443.1-1"/>
    <property type="match status" value="1"/>
</dbReference>
<dbReference type="Gene3D" id="1.20.58.310">
    <property type="entry name" value="Polyphosphate kinase N-terminal domain"/>
    <property type="match status" value="1"/>
</dbReference>
<feature type="domain" description="Polyphosphate kinase C-terminal" evidence="10">
    <location>
        <begin position="501"/>
        <end position="664"/>
    </location>
</feature>
<evidence type="ECO:0000256" key="1">
    <source>
        <dbReference type="ARBA" id="ARBA00022553"/>
    </source>
</evidence>
<dbReference type="RefSeq" id="WP_130096261.1">
    <property type="nucleotide sequence ID" value="NZ_JAAINY010000018.1"/>
</dbReference>
<evidence type="ECO:0000256" key="6">
    <source>
        <dbReference type="HAMAP-Rule" id="MF_00347"/>
    </source>
</evidence>
<feature type="domain" description="Polyphosphate kinase C-terminal" evidence="11">
    <location>
        <begin position="330"/>
        <end position="490"/>
    </location>
</feature>
<dbReference type="GO" id="GO:0005524">
    <property type="term" value="F:ATP binding"/>
    <property type="evidence" value="ECO:0007669"/>
    <property type="project" value="UniProtKB-KW"/>
</dbReference>
<feature type="binding site" evidence="6">
    <location>
        <position position="466"/>
    </location>
    <ligand>
        <name>ATP</name>
        <dbReference type="ChEBI" id="CHEBI:30616"/>
    </ligand>
</feature>
<dbReference type="Pfam" id="PF13090">
    <property type="entry name" value="PP_kinase_C"/>
    <property type="match status" value="1"/>
</dbReference>
<dbReference type="CDD" id="cd09166">
    <property type="entry name" value="PLDc_PPK1_C1_unchar"/>
    <property type="match status" value="1"/>
</dbReference>
<comment type="catalytic activity">
    <reaction evidence="6 7">
        <text>[phosphate](n) + ATP = [phosphate](n+1) + ADP</text>
        <dbReference type="Rhea" id="RHEA:19573"/>
        <dbReference type="Rhea" id="RHEA-COMP:9859"/>
        <dbReference type="Rhea" id="RHEA-COMP:14280"/>
        <dbReference type="ChEBI" id="CHEBI:16838"/>
        <dbReference type="ChEBI" id="CHEBI:30616"/>
        <dbReference type="ChEBI" id="CHEBI:456216"/>
        <dbReference type="EC" id="2.7.4.1"/>
    </reaction>
</comment>
<dbReference type="HAMAP" id="MF_00347">
    <property type="entry name" value="Polyphosphate_kinase"/>
    <property type="match status" value="1"/>
</dbReference>
<keyword evidence="6" id="KW-0479">Metal-binding</keyword>
<dbReference type="PANTHER" id="PTHR30218:SF0">
    <property type="entry name" value="POLYPHOSPHATE KINASE"/>
    <property type="match status" value="1"/>
</dbReference>
<feature type="binding site" evidence="6">
    <location>
        <position position="47"/>
    </location>
    <ligand>
        <name>ATP</name>
        <dbReference type="ChEBI" id="CHEBI:30616"/>
    </ligand>
</feature>
<evidence type="ECO:0000259" key="11">
    <source>
        <dbReference type="Pfam" id="PF17941"/>
    </source>
</evidence>
<evidence type="ECO:0000256" key="4">
    <source>
        <dbReference type="ARBA" id="ARBA00022777"/>
    </source>
</evidence>
<comment type="function">
    <text evidence="6 7">Catalyzes the reversible transfer of the terminal phosphate of ATP to form a long-chain polyphosphate (polyP).</text>
</comment>
<feature type="domain" description="Polyphosphate kinase N-terminal" evidence="9">
    <location>
        <begin position="10"/>
        <end position="112"/>
    </location>
</feature>
<dbReference type="GO" id="GO:0009358">
    <property type="term" value="C:polyphosphate kinase complex"/>
    <property type="evidence" value="ECO:0007669"/>
    <property type="project" value="InterPro"/>
</dbReference>
<proteinExistence type="inferred from homology"/>
<evidence type="ECO:0000256" key="2">
    <source>
        <dbReference type="ARBA" id="ARBA00022679"/>
    </source>
</evidence>
<dbReference type="InterPro" id="IPR025198">
    <property type="entry name" value="PPK_N_dom"/>
</dbReference>
<feature type="active site" description="Phosphohistidine intermediate" evidence="6">
    <location>
        <position position="433"/>
    </location>
</feature>
<dbReference type="GO" id="GO:0006799">
    <property type="term" value="P:polyphosphate biosynthetic process"/>
    <property type="evidence" value="ECO:0007669"/>
    <property type="project" value="UniProtKB-UniRule"/>
</dbReference>
<dbReference type="PANTHER" id="PTHR30218">
    <property type="entry name" value="POLYPHOSPHATE KINASE"/>
    <property type="match status" value="1"/>
</dbReference>
<dbReference type="NCBIfam" id="NF003921">
    <property type="entry name" value="PRK05443.2-2"/>
    <property type="match status" value="1"/>
</dbReference>
<gene>
    <name evidence="12" type="primary">ppk1</name>
    <name evidence="6" type="synonym">ppk</name>
    <name evidence="12" type="ORF">GT528_03235</name>
</gene>
<dbReference type="InterPro" id="IPR036830">
    <property type="entry name" value="PP_kinase_middle_dom_sf"/>
</dbReference>
<evidence type="ECO:0000256" key="5">
    <source>
        <dbReference type="ARBA" id="ARBA00022840"/>
    </source>
</evidence>
<feature type="binding site" evidence="6">
    <location>
        <position position="403"/>
    </location>
    <ligand>
        <name>Mg(2+)</name>
        <dbReference type="ChEBI" id="CHEBI:18420"/>
    </ligand>
</feature>
<comment type="caution">
    <text evidence="12">The sequence shown here is derived from an EMBL/GenBank/DDBJ whole genome shotgun (WGS) entry which is preliminary data.</text>
</comment>
<evidence type="ECO:0000259" key="10">
    <source>
        <dbReference type="Pfam" id="PF13090"/>
    </source>
</evidence>
<dbReference type="PIRSF" id="PIRSF015589">
    <property type="entry name" value="PP_kinase"/>
    <property type="match status" value="1"/>
</dbReference>
<evidence type="ECO:0000259" key="8">
    <source>
        <dbReference type="Pfam" id="PF02503"/>
    </source>
</evidence>
<feature type="binding site" evidence="6">
    <location>
        <position position="373"/>
    </location>
    <ligand>
        <name>Mg(2+)</name>
        <dbReference type="ChEBI" id="CHEBI:18420"/>
    </ligand>
</feature>
<dbReference type="GO" id="GO:0008976">
    <property type="term" value="F:polyphosphate kinase activity"/>
    <property type="evidence" value="ECO:0007669"/>
    <property type="project" value="UniProtKB-UniRule"/>
</dbReference>
<dbReference type="SUPFAM" id="SSF140356">
    <property type="entry name" value="PPK N-terminal domain-like"/>
    <property type="match status" value="1"/>
</dbReference>
<keyword evidence="5 6" id="KW-0067">ATP-binding</keyword>
<dbReference type="Pfam" id="PF17941">
    <property type="entry name" value="PP_kinase_C_1"/>
    <property type="match status" value="1"/>
</dbReference>
<accession>A0A6L8RWN3</accession>
<protein>
    <recommendedName>
        <fullName evidence="6 7">Polyphosphate kinase</fullName>
        <ecNumber evidence="6 7">2.7.4.1</ecNumber>
    </recommendedName>
    <alternativeName>
        <fullName evidence="6">ATP-polyphosphate phosphotransferase</fullName>
    </alternativeName>
    <alternativeName>
        <fullName evidence="6">Polyphosphoric acid kinase</fullName>
    </alternativeName>
</protein>
<evidence type="ECO:0000313" key="13">
    <source>
        <dbReference type="Proteomes" id="UP000472916"/>
    </source>
</evidence>
<dbReference type="InterPro" id="IPR036832">
    <property type="entry name" value="PPK_N_dom_sf"/>
</dbReference>
<dbReference type="Pfam" id="PF13089">
    <property type="entry name" value="PP_kinase_N"/>
    <property type="match status" value="1"/>
</dbReference>
<dbReference type="InterPro" id="IPR024953">
    <property type="entry name" value="PP_kinase_middle"/>
</dbReference>
<dbReference type="Gene3D" id="3.30.1840.10">
    <property type="entry name" value="Polyphosphate kinase middle domain"/>
    <property type="match status" value="1"/>
</dbReference>